<comment type="similarity">
    <text evidence="1">Belongs to the Skp family.</text>
</comment>
<gene>
    <name evidence="3" type="ORF">Cenrod_0028</name>
</gene>
<evidence type="ECO:0000313" key="3">
    <source>
        <dbReference type="EMBL" id="AGX86163.1"/>
    </source>
</evidence>
<accession>U5N789</accession>
<dbReference type="InterPro" id="IPR005632">
    <property type="entry name" value="Chaperone_Skp"/>
</dbReference>
<dbReference type="HOGENOM" id="CLU_101388_1_0_4"/>
<proteinExistence type="inferred from homology"/>
<evidence type="ECO:0000313" key="4">
    <source>
        <dbReference type="Proteomes" id="UP000017184"/>
    </source>
</evidence>
<organism evidence="3 4">
    <name type="scientific">Candidatus Symbiobacter mobilis CR</name>
    <dbReference type="NCBI Taxonomy" id="946483"/>
    <lineage>
        <taxon>Bacteria</taxon>
        <taxon>Pseudomonadati</taxon>
        <taxon>Pseudomonadota</taxon>
        <taxon>Betaproteobacteria</taxon>
        <taxon>Burkholderiales</taxon>
        <taxon>Comamonadaceae</taxon>
    </lineage>
</organism>
<keyword evidence="2" id="KW-0732">Signal</keyword>
<dbReference type="eggNOG" id="COG2825">
    <property type="taxonomic scope" value="Bacteria"/>
</dbReference>
<dbReference type="KEGG" id="cbx:Cenrod_0028"/>
<dbReference type="SMART" id="SM00935">
    <property type="entry name" value="OmpH"/>
    <property type="match status" value="1"/>
</dbReference>
<sequence>MVFFMVAVQRFSLSALFPSRLAALAATLVLSGLRILPSWAVRACLALAVATGGAGHAQALHIGFVNIDRLLKEATTAKQAQTKLEQEFSKREKDLVDLGASIKALVDKFEREAPTLSETQRQSRQRQLLDQDREFQRKRREFQEDLNTRKNEELQQVIQRANKVIRDIAIAEKFDMVFQDAIYIDPKHDITDKVLKALNAPAGK</sequence>
<dbReference type="PATRIC" id="fig|946483.4.peg.25"/>
<dbReference type="EMBL" id="CP004885">
    <property type="protein sequence ID" value="AGX86163.1"/>
    <property type="molecule type" value="Genomic_DNA"/>
</dbReference>
<dbReference type="SUPFAM" id="SSF111384">
    <property type="entry name" value="OmpH-like"/>
    <property type="match status" value="1"/>
</dbReference>
<dbReference type="STRING" id="946483.Cenrod_0028"/>
<dbReference type="Proteomes" id="UP000017184">
    <property type="component" value="Chromosome"/>
</dbReference>
<reference evidence="3 4" key="1">
    <citation type="journal article" date="2013" name="Genome Biol.">
        <title>Genomic analysis reveals key aspects of prokaryotic symbiosis in the phototrophic consortium "Chlorochromatium aggregatum".</title>
        <authorList>
            <person name="Liu Z."/>
            <person name="Muller J."/>
            <person name="Li T."/>
            <person name="Alvey R.M."/>
            <person name="Vogl K."/>
            <person name="Frigaard N.U."/>
            <person name="Rockwell N.C."/>
            <person name="Boyd E.S."/>
            <person name="Tomsho L.P."/>
            <person name="Schuster S.C."/>
            <person name="Henke P."/>
            <person name="Rohde M."/>
            <person name="Overmann J."/>
            <person name="Bryant D.A."/>
        </authorList>
    </citation>
    <scope>NUCLEOTIDE SEQUENCE [LARGE SCALE GENOMIC DNA]</scope>
    <source>
        <strain evidence="3">CR</strain>
    </source>
</reference>
<evidence type="ECO:0000256" key="1">
    <source>
        <dbReference type="ARBA" id="ARBA00009091"/>
    </source>
</evidence>
<dbReference type="AlphaFoldDB" id="U5N789"/>
<keyword evidence="4" id="KW-1185">Reference proteome</keyword>
<dbReference type="GO" id="GO:0051082">
    <property type="term" value="F:unfolded protein binding"/>
    <property type="evidence" value="ECO:0007669"/>
    <property type="project" value="InterPro"/>
</dbReference>
<dbReference type="InterPro" id="IPR024930">
    <property type="entry name" value="Skp_dom_sf"/>
</dbReference>
<dbReference type="Gene3D" id="3.30.910.20">
    <property type="entry name" value="Skp domain"/>
    <property type="match status" value="1"/>
</dbReference>
<protein>
    <submittedName>
        <fullName evidence="3">Outer membrane protein</fullName>
    </submittedName>
</protein>
<dbReference type="PANTHER" id="PTHR35089:SF1">
    <property type="entry name" value="CHAPERONE PROTEIN SKP"/>
    <property type="match status" value="1"/>
</dbReference>
<dbReference type="PANTHER" id="PTHR35089">
    <property type="entry name" value="CHAPERONE PROTEIN SKP"/>
    <property type="match status" value="1"/>
</dbReference>
<evidence type="ECO:0000256" key="2">
    <source>
        <dbReference type="ARBA" id="ARBA00022729"/>
    </source>
</evidence>
<dbReference type="GO" id="GO:0005829">
    <property type="term" value="C:cytosol"/>
    <property type="evidence" value="ECO:0007669"/>
    <property type="project" value="TreeGrafter"/>
</dbReference>
<name>U5N789_9BURK</name>
<dbReference type="Pfam" id="PF03938">
    <property type="entry name" value="OmpH"/>
    <property type="match status" value="1"/>
</dbReference>
<dbReference type="GO" id="GO:0050821">
    <property type="term" value="P:protein stabilization"/>
    <property type="evidence" value="ECO:0007669"/>
    <property type="project" value="TreeGrafter"/>
</dbReference>